<reference evidence="2" key="1">
    <citation type="journal article" date="2014" name="Science">
        <title>Nonhuman genetics. Genomic basis for the convergent evolution of electric organs.</title>
        <authorList>
            <person name="Gallant J.R."/>
            <person name="Traeger L.L."/>
            <person name="Volkening J.D."/>
            <person name="Moffett H."/>
            <person name="Chen P.H."/>
            <person name="Novina C.D."/>
            <person name="Phillips G.N.Jr."/>
            <person name="Anand R."/>
            <person name="Wells G.B."/>
            <person name="Pinch M."/>
            <person name="Guth R."/>
            <person name="Unguez G.A."/>
            <person name="Albert J.S."/>
            <person name="Zakon H.H."/>
            <person name="Samanta M.P."/>
            <person name="Sussman M.R."/>
        </authorList>
    </citation>
    <scope>NUCLEOTIDE SEQUENCE [LARGE SCALE GENOMIC DNA]</scope>
</reference>
<protein>
    <submittedName>
        <fullName evidence="1">Uncharacterized protein</fullName>
    </submittedName>
</protein>
<reference evidence="2" key="2">
    <citation type="journal article" date="2017" name="Sci. Adv.">
        <title>A tail of two voltages: Proteomic comparison of the three electric organs of the electric eel.</title>
        <authorList>
            <person name="Traeger L.L."/>
            <person name="Sabat G."/>
            <person name="Barrett-Wilt G.A."/>
            <person name="Wells G.B."/>
            <person name="Sussman M.R."/>
        </authorList>
    </citation>
    <scope>NUCLEOTIDE SEQUENCE [LARGE SCALE GENOMIC DNA]</scope>
</reference>
<dbReference type="AlphaFoldDB" id="A0A4W4H6R0"/>
<evidence type="ECO:0000313" key="2">
    <source>
        <dbReference type="Proteomes" id="UP000314983"/>
    </source>
</evidence>
<name>A0A4W4H6R0_ELEEL</name>
<reference evidence="1" key="4">
    <citation type="submission" date="2025-08" db="UniProtKB">
        <authorList>
            <consortium name="Ensembl"/>
        </authorList>
    </citation>
    <scope>IDENTIFICATION</scope>
</reference>
<organism evidence="1 2">
    <name type="scientific">Electrophorus electricus</name>
    <name type="common">Electric eel</name>
    <name type="synonym">Gymnotus electricus</name>
    <dbReference type="NCBI Taxonomy" id="8005"/>
    <lineage>
        <taxon>Eukaryota</taxon>
        <taxon>Metazoa</taxon>
        <taxon>Chordata</taxon>
        <taxon>Craniata</taxon>
        <taxon>Vertebrata</taxon>
        <taxon>Euteleostomi</taxon>
        <taxon>Actinopterygii</taxon>
        <taxon>Neopterygii</taxon>
        <taxon>Teleostei</taxon>
        <taxon>Ostariophysi</taxon>
        <taxon>Gymnotiformes</taxon>
        <taxon>Gymnotoidei</taxon>
        <taxon>Gymnotidae</taxon>
        <taxon>Electrophorus</taxon>
    </lineage>
</organism>
<proteinExistence type="predicted"/>
<dbReference type="Ensembl" id="ENSEEET00000046271.2">
    <property type="protein sequence ID" value="ENSEEEP00000045763.2"/>
    <property type="gene ID" value="ENSEEEG00000021576.2"/>
</dbReference>
<evidence type="ECO:0000313" key="1">
    <source>
        <dbReference type="Ensembl" id="ENSEEEP00000045763.2"/>
    </source>
</evidence>
<reference evidence="1" key="3">
    <citation type="submission" date="2020-05" db="EMBL/GenBank/DDBJ databases">
        <title>Electrophorus electricus (electric eel) genome, fEleEle1, primary haplotype.</title>
        <authorList>
            <person name="Myers G."/>
            <person name="Meyer A."/>
            <person name="Fedrigo O."/>
            <person name="Formenti G."/>
            <person name="Rhie A."/>
            <person name="Tracey A."/>
            <person name="Sims Y."/>
            <person name="Jarvis E.D."/>
        </authorList>
    </citation>
    <scope>NUCLEOTIDE SEQUENCE [LARGE SCALE GENOMIC DNA]</scope>
</reference>
<dbReference type="OMA" id="VWARVCH"/>
<dbReference type="GeneTree" id="ENSGT00940000178267"/>
<reference evidence="1" key="5">
    <citation type="submission" date="2025-09" db="UniProtKB">
        <authorList>
            <consortium name="Ensembl"/>
        </authorList>
    </citation>
    <scope>IDENTIFICATION</scope>
</reference>
<dbReference type="Proteomes" id="UP000314983">
    <property type="component" value="Chromosome 17"/>
</dbReference>
<sequence length="102" mass="10510">MSLPSGISRANEELGAVGVGPCVGHGQSAHAHVLQGEVFISKLLAVDRLASSAIVVGAVSPVYLAHEAWNDTVEAGTLVTEALLASAQGPEVLCKQFMETSR</sequence>
<accession>A0A4W4H6R0</accession>
<keyword evidence="2" id="KW-1185">Reference proteome</keyword>